<feature type="compositionally biased region" description="Polar residues" evidence="2">
    <location>
        <begin position="537"/>
        <end position="554"/>
    </location>
</feature>
<feature type="compositionally biased region" description="Pro residues" evidence="2">
    <location>
        <begin position="1"/>
        <end position="13"/>
    </location>
</feature>
<dbReference type="RefSeq" id="XP_021883788.1">
    <property type="nucleotide sequence ID" value="XM_022028589.1"/>
</dbReference>
<reference evidence="4 5" key="1">
    <citation type="submission" date="2016-07" db="EMBL/GenBank/DDBJ databases">
        <title>Pervasive Adenine N6-methylation of Active Genes in Fungi.</title>
        <authorList>
            <consortium name="DOE Joint Genome Institute"/>
            <person name="Mondo S.J."/>
            <person name="Dannebaum R.O."/>
            <person name="Kuo R.C."/>
            <person name="Labutti K."/>
            <person name="Haridas S."/>
            <person name="Kuo A."/>
            <person name="Salamov A."/>
            <person name="Ahrendt S.R."/>
            <person name="Lipzen A."/>
            <person name="Sullivan W."/>
            <person name="Andreopoulos W.B."/>
            <person name="Clum A."/>
            <person name="Lindquist E."/>
            <person name="Daum C."/>
            <person name="Ramamoorthy G.K."/>
            <person name="Gryganskyi A."/>
            <person name="Culley D."/>
            <person name="Magnuson J.K."/>
            <person name="James T.Y."/>
            <person name="O'Malley M.A."/>
            <person name="Stajich J.E."/>
            <person name="Spatafora J.W."/>
            <person name="Visel A."/>
            <person name="Grigoriev I.V."/>
        </authorList>
    </citation>
    <scope>NUCLEOTIDE SEQUENCE [LARGE SCALE GENOMIC DNA]</scope>
    <source>
        <strain evidence="4 5">NRRL 3116</strain>
    </source>
</reference>
<feature type="compositionally biased region" description="Acidic residues" evidence="2">
    <location>
        <begin position="490"/>
        <end position="502"/>
    </location>
</feature>
<keyword evidence="1" id="KW-0862">Zinc</keyword>
<accession>A0A1Y2GX40</accession>
<dbReference type="InParanoid" id="A0A1Y2GX40"/>
<feature type="compositionally biased region" description="Low complexity" evidence="2">
    <location>
        <begin position="394"/>
        <end position="409"/>
    </location>
</feature>
<feature type="compositionally biased region" description="Low complexity" evidence="2">
    <location>
        <begin position="421"/>
        <end position="438"/>
    </location>
</feature>
<feature type="region of interest" description="Disordered" evidence="2">
    <location>
        <begin position="292"/>
        <end position="554"/>
    </location>
</feature>
<evidence type="ECO:0000313" key="4">
    <source>
        <dbReference type="EMBL" id="ORZ24807.1"/>
    </source>
</evidence>
<feature type="compositionally biased region" description="Basic and acidic residues" evidence="2">
    <location>
        <begin position="454"/>
        <end position="464"/>
    </location>
</feature>
<keyword evidence="1" id="KW-0863">Zinc-finger</keyword>
<dbReference type="AlphaFoldDB" id="A0A1Y2GX40"/>
<feature type="compositionally biased region" description="Low complexity" evidence="2">
    <location>
        <begin position="340"/>
        <end position="351"/>
    </location>
</feature>
<evidence type="ECO:0000259" key="3">
    <source>
        <dbReference type="PROSITE" id="PS50158"/>
    </source>
</evidence>
<proteinExistence type="predicted"/>
<sequence>MADRLPPPSPPPSSSNEVDEGHDPLAQAGDVVKNNKIKQSLSFAEMARKSLSKKEVQTSWNALRKNAVVRAFSTEVEEHSVFFTPHHAPTTFAVKYDRKTHLVSDVVEAIRLAFPKAVGLDPVVPGVVVVLVRTQKEVDEAIASPPLPCNPAPVRAYHTVHSTGSRLRIRVDRITLSTPEDRLEYIKNIFGKFGRVIHTKFHYVKGSETLLLPSFEFVLELSGDSPRDLLIPRVAQAEGINTLFHWYGPQYCYKCGEENHVKQSCPQPPEFDLLSAPKRVIMARAFLPANAPARAPPAVPQAPKATKGPKVNKDTPSSDKEEWTTVTSTKRKKAAKRTSSRSTGSTSASESDVPRKKITARKLNTKESTSVPAPVSSGPTQQEPTVLIEEIKVADAAASSSSSTQDATSGPADTHASVDQSPEAPSAAETAPLPEPLSVSSTDAIVRDEEMDLTTEKTIEEHLDSSSSSSSSSSSPAPPLPVPSAIPIVEDSEMDTMQEEGSETVLTPTKPRQVSGKAVSAVSSRLKRTFVDPLTVSKASRPSRTPTAKNNDAR</sequence>
<dbReference type="InterPro" id="IPR001878">
    <property type="entry name" value="Znf_CCHC"/>
</dbReference>
<feature type="compositionally biased region" description="Low complexity" evidence="2">
    <location>
        <begin position="465"/>
        <end position="475"/>
    </location>
</feature>
<dbReference type="PROSITE" id="PS50158">
    <property type="entry name" value="ZF_CCHC"/>
    <property type="match status" value="1"/>
</dbReference>
<feature type="domain" description="CCHC-type" evidence="3">
    <location>
        <begin position="252"/>
        <end position="267"/>
    </location>
</feature>
<dbReference type="GO" id="GO:0008270">
    <property type="term" value="F:zinc ion binding"/>
    <property type="evidence" value="ECO:0007669"/>
    <property type="project" value="UniProtKB-KW"/>
</dbReference>
<evidence type="ECO:0000256" key="1">
    <source>
        <dbReference type="PROSITE-ProRule" id="PRU00047"/>
    </source>
</evidence>
<feature type="compositionally biased region" description="Basic and acidic residues" evidence="2">
    <location>
        <begin position="311"/>
        <end position="323"/>
    </location>
</feature>
<gene>
    <name evidence="4" type="ORF">BCR41DRAFT_393769</name>
</gene>
<dbReference type="GeneID" id="33570432"/>
<organism evidence="4 5">
    <name type="scientific">Lobosporangium transversale</name>
    <dbReference type="NCBI Taxonomy" id="64571"/>
    <lineage>
        <taxon>Eukaryota</taxon>
        <taxon>Fungi</taxon>
        <taxon>Fungi incertae sedis</taxon>
        <taxon>Mucoromycota</taxon>
        <taxon>Mortierellomycotina</taxon>
        <taxon>Mortierellomycetes</taxon>
        <taxon>Mortierellales</taxon>
        <taxon>Mortierellaceae</taxon>
        <taxon>Lobosporangium</taxon>
    </lineage>
</organism>
<dbReference type="GO" id="GO:0003676">
    <property type="term" value="F:nucleic acid binding"/>
    <property type="evidence" value="ECO:0007669"/>
    <property type="project" value="InterPro"/>
</dbReference>
<protein>
    <recommendedName>
        <fullName evidence="3">CCHC-type domain-containing protein</fullName>
    </recommendedName>
</protein>
<feature type="region of interest" description="Disordered" evidence="2">
    <location>
        <begin position="1"/>
        <end position="30"/>
    </location>
</feature>
<feature type="compositionally biased region" description="Basic residues" evidence="2">
    <location>
        <begin position="329"/>
        <end position="339"/>
    </location>
</feature>
<comment type="caution">
    <text evidence="4">The sequence shown here is derived from an EMBL/GenBank/DDBJ whole genome shotgun (WGS) entry which is preliminary data.</text>
</comment>
<keyword evidence="1" id="KW-0479">Metal-binding</keyword>
<name>A0A1Y2GX40_9FUNG</name>
<dbReference type="Proteomes" id="UP000193648">
    <property type="component" value="Unassembled WGS sequence"/>
</dbReference>
<evidence type="ECO:0000256" key="2">
    <source>
        <dbReference type="SAM" id="MobiDB-lite"/>
    </source>
</evidence>
<evidence type="ECO:0000313" key="5">
    <source>
        <dbReference type="Proteomes" id="UP000193648"/>
    </source>
</evidence>
<keyword evidence="5" id="KW-1185">Reference proteome</keyword>
<feature type="compositionally biased region" description="Polar residues" evidence="2">
    <location>
        <begin position="366"/>
        <end position="384"/>
    </location>
</feature>
<dbReference type="OrthoDB" id="2449117at2759"/>
<dbReference type="EMBL" id="MCFF01000008">
    <property type="protein sequence ID" value="ORZ24807.1"/>
    <property type="molecule type" value="Genomic_DNA"/>
</dbReference>
<dbReference type="InterPro" id="IPR036875">
    <property type="entry name" value="Znf_CCHC_sf"/>
</dbReference>
<dbReference type="SUPFAM" id="SSF57756">
    <property type="entry name" value="Retrovirus zinc finger-like domains"/>
    <property type="match status" value="1"/>
</dbReference>